<dbReference type="PANTHER" id="PTHR11256:SF47">
    <property type="entry name" value="BCL-2-LIKE PROTEIN 10"/>
    <property type="match status" value="1"/>
</dbReference>
<dbReference type="InterPro" id="IPR002475">
    <property type="entry name" value="Bcl2-like"/>
</dbReference>
<keyword evidence="4" id="KW-0053">Apoptosis</keyword>
<dbReference type="SMR" id="A0A144KBE2"/>
<dbReference type="GO" id="GO:0097192">
    <property type="term" value="P:extrinsic apoptotic signaling pathway in absence of ligand"/>
    <property type="evidence" value="ECO:0007669"/>
    <property type="project" value="TreeGrafter"/>
</dbReference>
<dbReference type="GO" id="GO:0051400">
    <property type="term" value="F:BH domain binding"/>
    <property type="evidence" value="ECO:0007669"/>
    <property type="project" value="TreeGrafter"/>
</dbReference>
<sequence>MDVTDSVIVPERFSLQKNNNYSQRNGFTTTDRPILKAESKSKMVSITTNLEQSTQTPKSLNVDNVKQVAKELAVDIVNYVSGHKHSKPVNQHAITLRRTVDELSEKHEIVFNSIVKKLQPLTRDTAVQTFFNVMDEMFRDCSYNWGRVVSVYAFGGRLAKHFVDIKATDFVEKVAECLGTFVAEKLSKWIHQQGGWDAFDAYFPERSSMETVIWKSLVMTAFGLGALATMVAVR</sequence>
<dbReference type="InterPro" id="IPR026298">
    <property type="entry name" value="Bcl-2_fam"/>
</dbReference>
<dbReference type="PANTHER" id="PTHR11256">
    <property type="entry name" value="BCL-2 RELATED"/>
    <property type="match status" value="1"/>
</dbReference>
<evidence type="ECO:0000256" key="3">
    <source>
        <dbReference type="ARBA" id="ARBA00022692"/>
    </source>
</evidence>
<dbReference type="SUPFAM" id="SSF56854">
    <property type="entry name" value="Bcl-2 inhibitors of programmed cell death"/>
    <property type="match status" value="1"/>
</dbReference>
<dbReference type="AlphaFoldDB" id="A0A144KBE2"/>
<dbReference type="GO" id="GO:0005741">
    <property type="term" value="C:mitochondrial outer membrane"/>
    <property type="evidence" value="ECO:0007669"/>
    <property type="project" value="TreeGrafter"/>
</dbReference>
<dbReference type="GO" id="GO:0012505">
    <property type="term" value="C:endomembrane system"/>
    <property type="evidence" value="ECO:0007669"/>
    <property type="project" value="UniProtKB-SubCell"/>
</dbReference>
<evidence type="ECO:0000313" key="9">
    <source>
        <dbReference type="EMBL" id="AMT84566.1"/>
    </source>
</evidence>
<evidence type="ECO:0000256" key="1">
    <source>
        <dbReference type="ARBA" id="ARBA00004308"/>
    </source>
</evidence>
<dbReference type="Gene3D" id="1.10.437.10">
    <property type="entry name" value="Blc2-like"/>
    <property type="match status" value="1"/>
</dbReference>
<accession>A0A144KBE2</accession>
<evidence type="ECO:0000256" key="2">
    <source>
        <dbReference type="ARBA" id="ARBA00009458"/>
    </source>
</evidence>
<protein>
    <submittedName>
        <fullName evidence="9">Bcl-xL protein</fullName>
    </submittedName>
</protein>
<keyword evidence="6 7" id="KW-0472">Membrane</keyword>
<name>A0A144KBE2_UREUN</name>
<dbReference type="SMART" id="SM00337">
    <property type="entry name" value="BCL"/>
    <property type="match status" value="1"/>
</dbReference>
<dbReference type="GO" id="GO:0001836">
    <property type="term" value="P:release of cytochrome c from mitochondria"/>
    <property type="evidence" value="ECO:0007669"/>
    <property type="project" value="TreeGrafter"/>
</dbReference>
<dbReference type="InterPro" id="IPR036834">
    <property type="entry name" value="Bcl-2-like_sf"/>
</dbReference>
<dbReference type="InterPro" id="IPR046371">
    <property type="entry name" value="Bcl-2_BH1-3"/>
</dbReference>
<comment type="similarity">
    <text evidence="2">Belongs to the Bcl-2 family.</text>
</comment>
<dbReference type="EMBL" id="KT999395">
    <property type="protein sequence ID" value="AMT84566.1"/>
    <property type="molecule type" value="mRNA"/>
</dbReference>
<evidence type="ECO:0000256" key="5">
    <source>
        <dbReference type="ARBA" id="ARBA00022989"/>
    </source>
</evidence>
<evidence type="ECO:0000259" key="8">
    <source>
        <dbReference type="SMART" id="SM00337"/>
    </source>
</evidence>
<dbReference type="GO" id="GO:0042981">
    <property type="term" value="P:regulation of apoptotic process"/>
    <property type="evidence" value="ECO:0007669"/>
    <property type="project" value="InterPro"/>
</dbReference>
<keyword evidence="5 7" id="KW-1133">Transmembrane helix</keyword>
<comment type="subcellular location">
    <subcellularLocation>
        <location evidence="1">Endomembrane system</location>
    </subcellularLocation>
</comment>
<evidence type="ECO:0000256" key="4">
    <source>
        <dbReference type="ARBA" id="ARBA00022703"/>
    </source>
</evidence>
<dbReference type="PRINTS" id="PR01862">
    <property type="entry name" value="BCL2FAMILY"/>
</dbReference>
<dbReference type="Pfam" id="PF00452">
    <property type="entry name" value="Bcl-2"/>
    <property type="match status" value="1"/>
</dbReference>
<feature type="transmembrane region" description="Helical" evidence="7">
    <location>
        <begin position="212"/>
        <end position="233"/>
    </location>
</feature>
<organism evidence="9">
    <name type="scientific">Urechis unicinctus</name>
    <name type="common">Fat innkeeper worm</name>
    <name type="synonym">Chinese penis fish</name>
    <dbReference type="NCBI Taxonomy" id="6432"/>
    <lineage>
        <taxon>Eukaryota</taxon>
        <taxon>Metazoa</taxon>
        <taxon>Spiralia</taxon>
        <taxon>Lophotrochozoa</taxon>
        <taxon>Annelida</taxon>
        <taxon>Polychaeta</taxon>
        <taxon>Echiura</taxon>
        <taxon>Xenopneusta</taxon>
        <taxon>Urechidae</taxon>
        <taxon>Urechis</taxon>
    </lineage>
</organism>
<evidence type="ECO:0000256" key="6">
    <source>
        <dbReference type="ARBA" id="ARBA00023136"/>
    </source>
</evidence>
<dbReference type="CDD" id="cd06845">
    <property type="entry name" value="Bcl-2_like"/>
    <property type="match status" value="1"/>
</dbReference>
<feature type="domain" description="Bcl-2 Bcl-2 homology region 1-3" evidence="8">
    <location>
        <begin position="96"/>
        <end position="196"/>
    </location>
</feature>
<reference evidence="9" key="1">
    <citation type="submission" date="2015-11" db="EMBL/GenBank/DDBJ databases">
        <title>Identification of Bcl-xL Gene and Its Response to Sulfide Stress in Urechis unicinctus.</title>
        <authorList>
            <person name="Ma X."/>
            <person name="Zhang Z."/>
            <person name="Liu X."/>
        </authorList>
    </citation>
    <scope>NUCLEOTIDE SEQUENCE</scope>
</reference>
<evidence type="ECO:0000256" key="7">
    <source>
        <dbReference type="SAM" id="Phobius"/>
    </source>
</evidence>
<proteinExistence type="evidence at transcript level"/>
<dbReference type="GO" id="GO:0008630">
    <property type="term" value="P:intrinsic apoptotic signaling pathway in response to DNA damage"/>
    <property type="evidence" value="ECO:0007669"/>
    <property type="project" value="TreeGrafter"/>
</dbReference>
<dbReference type="PROSITE" id="PS50062">
    <property type="entry name" value="BCL2_FAMILY"/>
    <property type="match status" value="1"/>
</dbReference>
<keyword evidence="3 7" id="KW-0812">Transmembrane</keyword>